<sequence length="249" mass="28043">MGDLHSIPYFSTLPHTIQHASSSSHYSMDINDTSAFHSQSPLHSHDLSSGYLEDALFEFRSKRRRLLVFHEDQYQPIYQNSTSSFPSYCNSNSVEDMENCYENFCKFYTDDNGDEREMKGRGTEETNSTSSSEITKSSINTFEETLLSSHHSLFTGARNEERKRKLITRVVYPFALVKPGGFKGDMTLNDINQRILMPPTRPLKHPVGDFACRPLVSPGGPGLSGKAVVALTRIHTQGRGTITIIRTKN</sequence>
<evidence type="ECO:0000313" key="2">
    <source>
        <dbReference type="EMBL" id="CAI9284359.1"/>
    </source>
</evidence>
<dbReference type="Proteomes" id="UP001177003">
    <property type="component" value="Chromosome 5"/>
</dbReference>
<dbReference type="EMBL" id="OX465081">
    <property type="protein sequence ID" value="CAI9284359.1"/>
    <property type="molecule type" value="Genomic_DNA"/>
</dbReference>
<dbReference type="GO" id="GO:0007140">
    <property type="term" value="P:male meiotic nuclear division"/>
    <property type="evidence" value="ECO:0007669"/>
    <property type="project" value="InterPro"/>
</dbReference>
<reference evidence="2" key="1">
    <citation type="submission" date="2023-04" db="EMBL/GenBank/DDBJ databases">
        <authorList>
            <person name="Vijverberg K."/>
            <person name="Xiong W."/>
            <person name="Schranz E."/>
        </authorList>
    </citation>
    <scope>NUCLEOTIDE SEQUENCE</scope>
</reference>
<feature type="region of interest" description="Disordered" evidence="1">
    <location>
        <begin position="112"/>
        <end position="134"/>
    </location>
</feature>
<evidence type="ECO:0000256" key="1">
    <source>
        <dbReference type="SAM" id="MobiDB-lite"/>
    </source>
</evidence>
<feature type="compositionally biased region" description="Low complexity" evidence="1">
    <location>
        <begin position="125"/>
        <end position="134"/>
    </location>
</feature>
<feature type="compositionally biased region" description="Basic and acidic residues" evidence="1">
    <location>
        <begin position="115"/>
        <end position="124"/>
    </location>
</feature>
<dbReference type="GO" id="GO:0007143">
    <property type="term" value="P:female meiotic nuclear division"/>
    <property type="evidence" value="ECO:0007669"/>
    <property type="project" value="InterPro"/>
</dbReference>
<gene>
    <name evidence="2" type="ORF">LSALG_LOCUS23890</name>
</gene>
<dbReference type="PANTHER" id="PTHR33385">
    <property type="entry name" value="PROTEIN XRI1"/>
    <property type="match status" value="1"/>
</dbReference>
<keyword evidence="3" id="KW-1185">Reference proteome</keyword>
<dbReference type="InterPro" id="IPR039933">
    <property type="entry name" value="XRI1"/>
</dbReference>
<organism evidence="2 3">
    <name type="scientific">Lactuca saligna</name>
    <name type="common">Willowleaf lettuce</name>
    <dbReference type="NCBI Taxonomy" id="75948"/>
    <lineage>
        <taxon>Eukaryota</taxon>
        <taxon>Viridiplantae</taxon>
        <taxon>Streptophyta</taxon>
        <taxon>Embryophyta</taxon>
        <taxon>Tracheophyta</taxon>
        <taxon>Spermatophyta</taxon>
        <taxon>Magnoliopsida</taxon>
        <taxon>eudicotyledons</taxon>
        <taxon>Gunneridae</taxon>
        <taxon>Pentapetalae</taxon>
        <taxon>asterids</taxon>
        <taxon>campanulids</taxon>
        <taxon>Asterales</taxon>
        <taxon>Asteraceae</taxon>
        <taxon>Cichorioideae</taxon>
        <taxon>Cichorieae</taxon>
        <taxon>Lactucinae</taxon>
        <taxon>Lactuca</taxon>
    </lineage>
</organism>
<protein>
    <recommendedName>
        <fullName evidence="4">Protein XRI1</fullName>
    </recommendedName>
</protein>
<accession>A0AA35Z287</accession>
<evidence type="ECO:0008006" key="4">
    <source>
        <dbReference type="Google" id="ProtNLM"/>
    </source>
</evidence>
<name>A0AA35Z287_LACSI</name>
<evidence type="ECO:0000313" key="3">
    <source>
        <dbReference type="Proteomes" id="UP001177003"/>
    </source>
</evidence>
<proteinExistence type="predicted"/>
<dbReference type="PANTHER" id="PTHR33385:SF18">
    <property type="entry name" value="XRI1-LIKE PROTEIN"/>
    <property type="match status" value="1"/>
</dbReference>
<dbReference type="AlphaFoldDB" id="A0AA35Z287"/>